<evidence type="ECO:0000256" key="4">
    <source>
        <dbReference type="ARBA" id="ARBA00022827"/>
    </source>
</evidence>
<evidence type="ECO:0000256" key="2">
    <source>
        <dbReference type="ARBA" id="ARBA00012512"/>
    </source>
</evidence>
<dbReference type="AlphaFoldDB" id="A0A5E8CLW7"/>
<organism evidence="8">
    <name type="scientific">seawater metagenome</name>
    <dbReference type="NCBI Taxonomy" id="1561972"/>
    <lineage>
        <taxon>unclassified sequences</taxon>
        <taxon>metagenomes</taxon>
        <taxon>ecological metagenomes</taxon>
    </lineage>
</organism>
<dbReference type="GO" id="GO:0016971">
    <property type="term" value="F:flavin-dependent sulfhydryl oxidase activity"/>
    <property type="evidence" value="ECO:0007669"/>
    <property type="project" value="InterPro"/>
</dbReference>
<dbReference type="Pfam" id="PF04777">
    <property type="entry name" value="Evr1_Alr"/>
    <property type="match status" value="1"/>
</dbReference>
<gene>
    <name evidence="8" type="ORF">CPAV1605_285</name>
</gene>
<evidence type="ECO:0000259" key="7">
    <source>
        <dbReference type="PROSITE" id="PS51324"/>
    </source>
</evidence>
<evidence type="ECO:0000256" key="3">
    <source>
        <dbReference type="ARBA" id="ARBA00022630"/>
    </source>
</evidence>
<accession>A0A5E8CLW7</accession>
<dbReference type="EMBL" id="CABVLZ010000001">
    <property type="protein sequence ID" value="VVU94560.1"/>
    <property type="molecule type" value="Genomic_DNA"/>
</dbReference>
<dbReference type="GO" id="GO:0050660">
    <property type="term" value="F:flavin adenine dinucleotide binding"/>
    <property type="evidence" value="ECO:0007669"/>
    <property type="project" value="TreeGrafter"/>
</dbReference>
<evidence type="ECO:0000313" key="8">
    <source>
        <dbReference type="EMBL" id="VVU94560.1"/>
    </source>
</evidence>
<protein>
    <recommendedName>
        <fullName evidence="2">thiol oxidase</fullName>
        <ecNumber evidence="2">1.8.3.2</ecNumber>
    </recommendedName>
</protein>
<dbReference type="PANTHER" id="PTHR12645:SF0">
    <property type="entry name" value="FAD-LINKED SULFHYDRYL OXIDASE ALR"/>
    <property type="match status" value="1"/>
</dbReference>
<keyword evidence="6" id="KW-1015">Disulfide bond</keyword>
<sequence>MNPVFEESDFNSDNGMLTSVWGPPLWFSLHTISFNYPVNPTEEDKRRYYKYFKYLGKVLPCGYCRENYSKNLAASKFSKEVFESRNTLSKWVYDLHENVNNMLGKKSLLSYEEVRNRFENFRARCLKKDKPQDGAKEKGCTNPLNGVKSQCILNIVPKDKRKSSFKMDKKCNLTKS</sequence>
<evidence type="ECO:0000256" key="1">
    <source>
        <dbReference type="ARBA" id="ARBA00001974"/>
    </source>
</evidence>
<dbReference type="GO" id="GO:0005739">
    <property type="term" value="C:mitochondrion"/>
    <property type="evidence" value="ECO:0007669"/>
    <property type="project" value="TreeGrafter"/>
</dbReference>
<dbReference type="PANTHER" id="PTHR12645">
    <property type="entry name" value="ALR/ERV"/>
    <property type="match status" value="1"/>
</dbReference>
<keyword evidence="5" id="KW-0560">Oxidoreductase</keyword>
<dbReference type="InterPro" id="IPR017905">
    <property type="entry name" value="ERV/ALR_sulphydryl_oxidase"/>
</dbReference>
<dbReference type="SUPFAM" id="SSF69000">
    <property type="entry name" value="FAD-dependent thiol oxidase"/>
    <property type="match status" value="1"/>
</dbReference>
<evidence type="ECO:0000256" key="6">
    <source>
        <dbReference type="ARBA" id="ARBA00023157"/>
    </source>
</evidence>
<dbReference type="InterPro" id="IPR036774">
    <property type="entry name" value="ERV/ALR_sulphydryl_oxid_sf"/>
</dbReference>
<comment type="cofactor">
    <cofactor evidence="1">
        <name>FAD</name>
        <dbReference type="ChEBI" id="CHEBI:57692"/>
    </cofactor>
</comment>
<dbReference type="Gene3D" id="1.20.120.310">
    <property type="entry name" value="ERV/ALR sulfhydryl oxidase domain"/>
    <property type="match status" value="1"/>
</dbReference>
<dbReference type="EC" id="1.8.3.2" evidence="2"/>
<keyword evidence="4" id="KW-0274">FAD</keyword>
<feature type="domain" description="ERV/ALR sulfhydryl oxidase" evidence="7">
    <location>
        <begin position="14"/>
        <end position="118"/>
    </location>
</feature>
<proteinExistence type="predicted"/>
<dbReference type="InterPro" id="IPR039799">
    <property type="entry name" value="ALR/ERV"/>
</dbReference>
<reference evidence="8" key="1">
    <citation type="submission" date="2019-09" db="EMBL/GenBank/DDBJ databases">
        <authorList>
            <person name="Needham M D."/>
        </authorList>
    </citation>
    <scope>NUCLEOTIDE SEQUENCE</scope>
</reference>
<keyword evidence="3" id="KW-0285">Flavoprotein</keyword>
<dbReference type="PROSITE" id="PS51324">
    <property type="entry name" value="ERV_ALR"/>
    <property type="match status" value="1"/>
</dbReference>
<name>A0A5E8CLW7_9ZZZZ</name>
<evidence type="ECO:0000256" key="5">
    <source>
        <dbReference type="ARBA" id="ARBA00023002"/>
    </source>
</evidence>